<keyword evidence="5 8" id="KW-0418">Kinase</keyword>
<dbReference type="PROSITE" id="PS50011">
    <property type="entry name" value="PROTEIN_KINASE_DOM"/>
    <property type="match status" value="1"/>
</dbReference>
<gene>
    <name evidence="8" type="primary">aPKC_1</name>
    <name evidence="8" type="ORF">Anas_14396</name>
</gene>
<dbReference type="InterPro" id="IPR011009">
    <property type="entry name" value="Kinase-like_dom_sf"/>
</dbReference>
<dbReference type="FunFam" id="1.10.510.10:FF:000048">
    <property type="entry name" value="Protein kinase C"/>
    <property type="match status" value="1"/>
</dbReference>
<dbReference type="InterPro" id="IPR000719">
    <property type="entry name" value="Prot_kinase_dom"/>
</dbReference>
<evidence type="ECO:0000256" key="2">
    <source>
        <dbReference type="ARBA" id="ARBA00022553"/>
    </source>
</evidence>
<keyword evidence="9" id="KW-1185">Reference proteome</keyword>
<reference evidence="8 9" key="1">
    <citation type="journal article" date="2019" name="PLoS Biol.">
        <title>Sex chromosomes control vertical transmission of feminizing Wolbachia symbionts in an isopod.</title>
        <authorList>
            <person name="Becking T."/>
            <person name="Chebbi M.A."/>
            <person name="Giraud I."/>
            <person name="Moumen B."/>
            <person name="Laverre T."/>
            <person name="Caubet Y."/>
            <person name="Peccoud J."/>
            <person name="Gilbert C."/>
            <person name="Cordaux R."/>
        </authorList>
    </citation>
    <scope>NUCLEOTIDE SEQUENCE [LARGE SCALE GENOMIC DNA]</scope>
    <source>
        <strain evidence="8">ANa2</strain>
        <tissue evidence="8">Whole body excluding digestive tract and cuticle</tissue>
    </source>
</reference>
<name>A0A5N5T2J7_9CRUS</name>
<feature type="non-terminal residue" evidence="8">
    <location>
        <position position="1"/>
    </location>
</feature>
<dbReference type="GO" id="GO:0005524">
    <property type="term" value="F:ATP binding"/>
    <property type="evidence" value="ECO:0007669"/>
    <property type="project" value="UniProtKB-KW"/>
</dbReference>
<sequence>ENIIIEYFVPVSQSTTYTKRIKEGERWRYENRFNLYIKIIGPRLLNVVKRLNQSLRQHQKSFPLPVTACGRAEQRLDIDWVQTEKHVFETASNHPFLVGLHSCFQTPSRLFFVIEFVRGGDLMFHMQRQRRLPEEHARFYAAEICLALNFLHEKDHEGHIKLTDYGMCKEGIKPNDTTSTFCGTPNYIAPEILQGTEYSFSVDWWALGVLLYEMLAGKSPFDIVGAAENPDCNTEDFLFQVILERPIRIPRSLSVKAASILKGFLNKNPVDRLGCHPETGFRDIVTHTFFKSVDWELDAVS</sequence>
<feature type="domain" description="Protein kinase" evidence="7">
    <location>
        <begin position="34"/>
        <end position="290"/>
    </location>
</feature>
<organism evidence="8 9">
    <name type="scientific">Armadillidium nasatum</name>
    <dbReference type="NCBI Taxonomy" id="96803"/>
    <lineage>
        <taxon>Eukaryota</taxon>
        <taxon>Metazoa</taxon>
        <taxon>Ecdysozoa</taxon>
        <taxon>Arthropoda</taxon>
        <taxon>Crustacea</taxon>
        <taxon>Multicrustacea</taxon>
        <taxon>Malacostraca</taxon>
        <taxon>Eumalacostraca</taxon>
        <taxon>Peracarida</taxon>
        <taxon>Isopoda</taxon>
        <taxon>Oniscidea</taxon>
        <taxon>Crinocheta</taxon>
        <taxon>Armadillidiidae</taxon>
        <taxon>Armadillidium</taxon>
    </lineage>
</organism>
<evidence type="ECO:0000256" key="3">
    <source>
        <dbReference type="ARBA" id="ARBA00022679"/>
    </source>
</evidence>
<protein>
    <submittedName>
        <fullName evidence="8">Atypical protein kinase C</fullName>
    </submittedName>
</protein>
<comment type="caution">
    <text evidence="8">The sequence shown here is derived from an EMBL/GenBank/DDBJ whole genome shotgun (WGS) entry which is preliminary data.</text>
</comment>
<keyword evidence="4" id="KW-0547">Nucleotide-binding</keyword>
<evidence type="ECO:0000256" key="1">
    <source>
        <dbReference type="ARBA" id="ARBA00022527"/>
    </source>
</evidence>
<dbReference type="Pfam" id="PF00069">
    <property type="entry name" value="Pkinase"/>
    <property type="match status" value="1"/>
</dbReference>
<dbReference type="Gene3D" id="1.10.510.10">
    <property type="entry name" value="Transferase(Phosphotransferase) domain 1"/>
    <property type="match status" value="1"/>
</dbReference>
<dbReference type="AlphaFoldDB" id="A0A5N5T2J7"/>
<evidence type="ECO:0000256" key="4">
    <source>
        <dbReference type="ARBA" id="ARBA00022741"/>
    </source>
</evidence>
<dbReference type="Gene3D" id="3.30.200.20">
    <property type="entry name" value="Phosphorylase Kinase, domain 1"/>
    <property type="match status" value="1"/>
</dbReference>
<keyword evidence="2" id="KW-0597">Phosphoprotein</keyword>
<dbReference type="OrthoDB" id="63267at2759"/>
<evidence type="ECO:0000256" key="6">
    <source>
        <dbReference type="ARBA" id="ARBA00022840"/>
    </source>
</evidence>
<keyword evidence="3" id="KW-0808">Transferase</keyword>
<evidence type="ECO:0000259" key="7">
    <source>
        <dbReference type="PROSITE" id="PS50011"/>
    </source>
</evidence>
<keyword evidence="6" id="KW-0067">ATP-binding</keyword>
<evidence type="ECO:0000256" key="5">
    <source>
        <dbReference type="ARBA" id="ARBA00022777"/>
    </source>
</evidence>
<dbReference type="SUPFAM" id="SSF56112">
    <property type="entry name" value="Protein kinase-like (PK-like)"/>
    <property type="match status" value="1"/>
</dbReference>
<dbReference type="Proteomes" id="UP000326759">
    <property type="component" value="Unassembled WGS sequence"/>
</dbReference>
<evidence type="ECO:0000313" key="8">
    <source>
        <dbReference type="EMBL" id="KAB7500367.1"/>
    </source>
</evidence>
<evidence type="ECO:0000313" key="9">
    <source>
        <dbReference type="Proteomes" id="UP000326759"/>
    </source>
</evidence>
<dbReference type="PANTHER" id="PTHR24351">
    <property type="entry name" value="RIBOSOMAL PROTEIN S6 KINASE"/>
    <property type="match status" value="1"/>
</dbReference>
<dbReference type="EMBL" id="SEYY01014191">
    <property type="protein sequence ID" value="KAB7500367.1"/>
    <property type="molecule type" value="Genomic_DNA"/>
</dbReference>
<keyword evidence="1" id="KW-0723">Serine/threonine-protein kinase</keyword>
<accession>A0A5N5T2J7</accession>
<dbReference type="GO" id="GO:0004674">
    <property type="term" value="F:protein serine/threonine kinase activity"/>
    <property type="evidence" value="ECO:0007669"/>
    <property type="project" value="UniProtKB-KW"/>
</dbReference>
<proteinExistence type="predicted"/>